<evidence type="ECO:0000313" key="3">
    <source>
        <dbReference type="Proteomes" id="UP001190700"/>
    </source>
</evidence>
<keyword evidence="3" id="KW-1185">Reference proteome</keyword>
<comment type="caution">
    <text evidence="2">The sequence shown here is derived from an EMBL/GenBank/DDBJ whole genome shotgun (WGS) entry which is preliminary data.</text>
</comment>
<reference evidence="2 3" key="1">
    <citation type="journal article" date="2015" name="Genome Biol. Evol.">
        <title>Comparative Genomics of a Bacterivorous Green Alga Reveals Evolutionary Causalities and Consequences of Phago-Mixotrophic Mode of Nutrition.</title>
        <authorList>
            <person name="Burns J.A."/>
            <person name="Paasch A."/>
            <person name="Narechania A."/>
            <person name="Kim E."/>
        </authorList>
    </citation>
    <scope>NUCLEOTIDE SEQUENCE [LARGE SCALE GENOMIC DNA]</scope>
    <source>
        <strain evidence="2 3">PLY_AMNH</strain>
    </source>
</reference>
<dbReference type="Pfam" id="PF06911">
    <property type="entry name" value="Senescence"/>
    <property type="match status" value="1"/>
</dbReference>
<dbReference type="PANTHER" id="PTHR21068:SF43">
    <property type="entry name" value="SPARTIN"/>
    <property type="match status" value="1"/>
</dbReference>
<accession>A0AAE0FY61</accession>
<organism evidence="2 3">
    <name type="scientific">Cymbomonas tetramitiformis</name>
    <dbReference type="NCBI Taxonomy" id="36881"/>
    <lineage>
        <taxon>Eukaryota</taxon>
        <taxon>Viridiplantae</taxon>
        <taxon>Chlorophyta</taxon>
        <taxon>Pyramimonadophyceae</taxon>
        <taxon>Pyramimonadales</taxon>
        <taxon>Pyramimonadaceae</taxon>
        <taxon>Cymbomonas</taxon>
    </lineage>
</organism>
<dbReference type="InterPro" id="IPR009686">
    <property type="entry name" value="Senescence/spartin_C"/>
</dbReference>
<feature type="domain" description="Senescence" evidence="1">
    <location>
        <begin position="109"/>
        <end position="229"/>
    </location>
</feature>
<sequence>MLLTGTLHVQVDKIQTSAGVHDLRFAVQEVLWAVKANSPVIKMEARLYVFIQPGQFYGVMIQEGESEAVVTEFEEFLKKHSAFRVHASVAASQPAESLWTQGADMMAGAISTSANMVSAGVLTTAGLVEGGLKATSATGKQYLPPSETPMQISDTTMNSMETLKQTSERGNVVATAVKTSLVDTTKQIATTAADVIKAESGFQAGGSGGDKTKAVQTVVTAGLGAVAQV</sequence>
<dbReference type="InterPro" id="IPR045036">
    <property type="entry name" value="Spartin-like"/>
</dbReference>
<dbReference type="Proteomes" id="UP001190700">
    <property type="component" value="Unassembled WGS sequence"/>
</dbReference>
<name>A0AAE0FY61_9CHLO</name>
<dbReference type="PANTHER" id="PTHR21068">
    <property type="entry name" value="SPARTIN"/>
    <property type="match status" value="1"/>
</dbReference>
<proteinExistence type="predicted"/>
<dbReference type="EMBL" id="LGRX02012157">
    <property type="protein sequence ID" value="KAK3267867.1"/>
    <property type="molecule type" value="Genomic_DNA"/>
</dbReference>
<dbReference type="AlphaFoldDB" id="A0AAE0FY61"/>
<evidence type="ECO:0000259" key="1">
    <source>
        <dbReference type="Pfam" id="PF06911"/>
    </source>
</evidence>
<evidence type="ECO:0000313" key="2">
    <source>
        <dbReference type="EMBL" id="KAK3267867.1"/>
    </source>
</evidence>
<protein>
    <recommendedName>
        <fullName evidence="1">Senescence domain-containing protein</fullName>
    </recommendedName>
</protein>
<gene>
    <name evidence="2" type="ORF">CYMTET_23602</name>
</gene>
<dbReference type="GO" id="GO:0005886">
    <property type="term" value="C:plasma membrane"/>
    <property type="evidence" value="ECO:0007669"/>
    <property type="project" value="TreeGrafter"/>
</dbReference>